<organism evidence="2 3">
    <name type="scientific">Toxocara canis</name>
    <name type="common">Canine roundworm</name>
    <dbReference type="NCBI Taxonomy" id="6265"/>
    <lineage>
        <taxon>Eukaryota</taxon>
        <taxon>Metazoa</taxon>
        <taxon>Ecdysozoa</taxon>
        <taxon>Nematoda</taxon>
        <taxon>Chromadorea</taxon>
        <taxon>Rhabditida</taxon>
        <taxon>Spirurina</taxon>
        <taxon>Ascaridomorpha</taxon>
        <taxon>Ascaridoidea</taxon>
        <taxon>Toxocaridae</taxon>
        <taxon>Toxocara</taxon>
    </lineage>
</organism>
<protein>
    <submittedName>
        <fullName evidence="3">Transposase</fullName>
    </submittedName>
</protein>
<sequence length="67" mass="7843">MTCGFRMLTERSNKRSRIDYEQIEASDPWDLDQLLDPDQISPQKIARGKQQRNVSSEIIQILAEHQN</sequence>
<dbReference type="EMBL" id="UYWY01021141">
    <property type="protein sequence ID" value="VDM43486.1"/>
    <property type="molecule type" value="Genomic_DNA"/>
</dbReference>
<evidence type="ECO:0000313" key="3">
    <source>
        <dbReference type="WBParaSite" id="TCNE_0001216501-mRNA-1"/>
    </source>
</evidence>
<reference evidence="1 2" key="2">
    <citation type="submission" date="2018-11" db="EMBL/GenBank/DDBJ databases">
        <authorList>
            <consortium name="Pathogen Informatics"/>
        </authorList>
    </citation>
    <scope>NUCLEOTIDE SEQUENCE [LARGE SCALE GENOMIC DNA]</scope>
</reference>
<dbReference type="AlphaFoldDB" id="A0A183UUJ5"/>
<evidence type="ECO:0000313" key="2">
    <source>
        <dbReference type="Proteomes" id="UP000050794"/>
    </source>
</evidence>
<gene>
    <name evidence="1" type="ORF">TCNE_LOCUS12165</name>
</gene>
<proteinExistence type="predicted"/>
<keyword evidence="2" id="KW-1185">Reference proteome</keyword>
<dbReference type="Proteomes" id="UP000050794">
    <property type="component" value="Unassembled WGS sequence"/>
</dbReference>
<name>A0A183UUJ5_TOXCA</name>
<dbReference type="WBParaSite" id="TCNE_0001216501-mRNA-1">
    <property type="protein sequence ID" value="TCNE_0001216501-mRNA-1"/>
    <property type="gene ID" value="TCNE_0001216501"/>
</dbReference>
<accession>A0A183UUJ5</accession>
<evidence type="ECO:0000313" key="1">
    <source>
        <dbReference type="EMBL" id="VDM43486.1"/>
    </source>
</evidence>
<reference evidence="3" key="1">
    <citation type="submission" date="2016-06" db="UniProtKB">
        <authorList>
            <consortium name="WormBaseParasite"/>
        </authorList>
    </citation>
    <scope>IDENTIFICATION</scope>
</reference>